<dbReference type="GO" id="GO:0016757">
    <property type="term" value="F:glycosyltransferase activity"/>
    <property type="evidence" value="ECO:0007669"/>
    <property type="project" value="InterPro"/>
</dbReference>
<dbReference type="AlphaFoldDB" id="A0A372LDS0"/>
<dbReference type="GO" id="GO:0005975">
    <property type="term" value="P:carbohydrate metabolic process"/>
    <property type="evidence" value="ECO:0007669"/>
    <property type="project" value="InterPro"/>
</dbReference>
<comment type="caution">
    <text evidence="7">The sequence shown here is derived from an EMBL/GenBank/DDBJ whole genome shotgun (WGS) entry which is preliminary data.</text>
</comment>
<dbReference type="SUPFAM" id="SSF88713">
    <property type="entry name" value="Glycoside hydrolase/deacetylase"/>
    <property type="match status" value="1"/>
</dbReference>
<sequence length="785" mass="86794">MQLVITGHIPFMEMDSLSPEEKKEAYSTVEKQVSSLFTLIDNLPDGKSIYLSLSGLTIQLLTDEDFQSGWEEWLIDRRNGSSNSAKSFTNIIARIKKESSTRKIILLASSLSGFPLTAIQSPAAVSMQITQSVKLHKDHFGTVPSGFLFPANAYLPGLDKTLHEQGFQYSFTDQHARQLSDPIPENNSAIFSPHGVIMIPSMKLESLNMLQKEKTASDQMAAVIGLEVLQDLIQGEGLNQIISVLANETIADNIARVHKELPTAHLSFSYSGMMHGEALFSHKDTARLKALGEMEGVIDAAAYKQSKSPTIKGESLIDGMLHMCACYLGADKTSQTVWLERFAEYSQSFQKQWKLQDGMPHGSASDIYTRSIQKGVKQGKGRLKIFMLSWEFPPNVVGGLARHVHGLARAMAEDGHEIYVITTRAEGLSEYELVEGIHVHTVTPNAGQDHEFLAWIGSLNIAIMTKIRSLCEKGSLPDIIHAHDWLVAAAAITARELYDIPLISTIHATEHGRNNGIHTKLQQSIHLLEEELISNSDKIIVCSEFMKQELQDIFSVLSEKVSIIPNGVNVDSVTPGSSERAIDNKSKGDRITVFSWGRLVPEKGYDTLIQAACDLKKQGKDFSFIVAGRGPLLDYYREMADNSGLGDGFTFIGFVNDEVRNSILKDSDIAVFPSTYEPFGIVALEAMAAGKPTIVSETGGLKAIVRHGYSGLLAKPGCSADLAEKIWYMAEFQEEAAKMASQGKEVARRIFSWERVSTETERIIQELLLHNHIKRGEKDEYTISF</sequence>
<evidence type="ECO:0000256" key="2">
    <source>
        <dbReference type="ARBA" id="ARBA00023277"/>
    </source>
</evidence>
<dbReference type="Pfam" id="PF03065">
    <property type="entry name" value="Glyco_hydro_57"/>
    <property type="match status" value="1"/>
</dbReference>
<feature type="domain" description="Glycoside hydrolase family 57 N-terminal" evidence="5">
    <location>
        <begin position="115"/>
        <end position="200"/>
    </location>
</feature>
<feature type="domain" description="Glycosyl transferase family 1" evidence="4">
    <location>
        <begin position="584"/>
        <end position="745"/>
    </location>
</feature>
<comment type="similarity">
    <text evidence="1 3">Belongs to the glycosyl hydrolase 57 family.</text>
</comment>
<name>A0A372LDS0_9BACI</name>
<proteinExistence type="inferred from homology"/>
<organism evidence="7 8">
    <name type="scientific">Peribacillus saganii</name>
    <dbReference type="NCBI Taxonomy" id="2303992"/>
    <lineage>
        <taxon>Bacteria</taxon>
        <taxon>Bacillati</taxon>
        <taxon>Bacillota</taxon>
        <taxon>Bacilli</taxon>
        <taxon>Bacillales</taxon>
        <taxon>Bacillaceae</taxon>
        <taxon>Peribacillus</taxon>
    </lineage>
</organism>
<dbReference type="InterPro" id="IPR011330">
    <property type="entry name" value="Glyco_hydro/deAcase_b/a-brl"/>
</dbReference>
<dbReference type="Proteomes" id="UP000264541">
    <property type="component" value="Unassembled WGS sequence"/>
</dbReference>
<dbReference type="RefSeq" id="WP_117328303.1">
    <property type="nucleotide sequence ID" value="NZ_QVTE01000057.1"/>
</dbReference>
<evidence type="ECO:0000313" key="7">
    <source>
        <dbReference type="EMBL" id="RFU64286.1"/>
    </source>
</evidence>
<evidence type="ECO:0000256" key="1">
    <source>
        <dbReference type="ARBA" id="ARBA00006821"/>
    </source>
</evidence>
<dbReference type="PANTHER" id="PTHR45947">
    <property type="entry name" value="SULFOQUINOVOSYL TRANSFERASE SQD2"/>
    <property type="match status" value="1"/>
</dbReference>
<dbReference type="Pfam" id="PF00534">
    <property type="entry name" value="Glycos_transf_1"/>
    <property type="match status" value="1"/>
</dbReference>
<dbReference type="Gene3D" id="3.40.50.2000">
    <property type="entry name" value="Glycogen Phosphorylase B"/>
    <property type="match status" value="2"/>
</dbReference>
<evidence type="ECO:0000259" key="4">
    <source>
        <dbReference type="Pfam" id="PF00534"/>
    </source>
</evidence>
<evidence type="ECO:0000259" key="6">
    <source>
        <dbReference type="Pfam" id="PF13439"/>
    </source>
</evidence>
<dbReference type="InterPro" id="IPR028098">
    <property type="entry name" value="Glyco_trans_4-like_N"/>
</dbReference>
<dbReference type="SUPFAM" id="SSF53756">
    <property type="entry name" value="UDP-Glycosyltransferase/glycogen phosphorylase"/>
    <property type="match status" value="1"/>
</dbReference>
<evidence type="ECO:0000259" key="5">
    <source>
        <dbReference type="Pfam" id="PF03065"/>
    </source>
</evidence>
<evidence type="ECO:0000313" key="8">
    <source>
        <dbReference type="Proteomes" id="UP000264541"/>
    </source>
</evidence>
<accession>A0A372LDS0</accession>
<dbReference type="InterPro" id="IPR001296">
    <property type="entry name" value="Glyco_trans_1"/>
</dbReference>
<keyword evidence="8" id="KW-1185">Reference proteome</keyword>
<dbReference type="PANTHER" id="PTHR45947:SF3">
    <property type="entry name" value="SULFOQUINOVOSYL TRANSFERASE SQD2"/>
    <property type="match status" value="1"/>
</dbReference>
<dbReference type="Gene3D" id="3.20.110.10">
    <property type="entry name" value="Glycoside hydrolase 38, N terminal domain"/>
    <property type="match status" value="1"/>
</dbReference>
<keyword evidence="7" id="KW-0808">Transferase</keyword>
<dbReference type="InterPro" id="IPR027291">
    <property type="entry name" value="Glyco_hydro_38_N_sf"/>
</dbReference>
<dbReference type="Pfam" id="PF13439">
    <property type="entry name" value="Glyco_transf_4"/>
    <property type="match status" value="1"/>
</dbReference>
<protein>
    <submittedName>
        <fullName evidence="7">Glycosyltransferase</fullName>
    </submittedName>
</protein>
<evidence type="ECO:0000256" key="3">
    <source>
        <dbReference type="RuleBase" id="RU361196"/>
    </source>
</evidence>
<keyword evidence="2 3" id="KW-0119">Carbohydrate metabolism</keyword>
<dbReference type="EMBL" id="QVTE01000057">
    <property type="protein sequence ID" value="RFU64286.1"/>
    <property type="molecule type" value="Genomic_DNA"/>
</dbReference>
<dbReference type="InterPro" id="IPR004300">
    <property type="entry name" value="Glyco_hydro_57_N"/>
</dbReference>
<dbReference type="InterPro" id="IPR050194">
    <property type="entry name" value="Glycosyltransferase_grp1"/>
</dbReference>
<reference evidence="7 8" key="1">
    <citation type="submission" date="2018-08" db="EMBL/GenBank/DDBJ databases">
        <title>Bacillus chawlae sp. nov., Bacillus glennii sp. nov., and Bacillus saganii sp. nov. Isolated from the Vehicle Assembly Building at Kennedy Space Center where the Viking Spacecraft were Assembled.</title>
        <authorList>
            <person name="Seuylemezian A."/>
            <person name="Vaishampayan P."/>
        </authorList>
    </citation>
    <scope>NUCLEOTIDE SEQUENCE [LARGE SCALE GENOMIC DNA]</scope>
    <source>
        <strain evidence="7 8">V47-23a</strain>
    </source>
</reference>
<feature type="domain" description="Glycosyltransferase subfamily 4-like N-terminal" evidence="6">
    <location>
        <begin position="397"/>
        <end position="571"/>
    </location>
</feature>
<dbReference type="OrthoDB" id="9803279at2"/>
<gene>
    <name evidence="7" type="ORF">D0469_18970</name>
</gene>
<dbReference type="CDD" id="cd03801">
    <property type="entry name" value="GT4_PimA-like"/>
    <property type="match status" value="1"/>
</dbReference>